<protein>
    <submittedName>
        <fullName evidence="3">ThuA domain-containing protein</fullName>
    </submittedName>
</protein>
<dbReference type="InterPro" id="IPR029010">
    <property type="entry name" value="ThuA-like"/>
</dbReference>
<dbReference type="InterPro" id="IPR029062">
    <property type="entry name" value="Class_I_gatase-like"/>
</dbReference>
<feature type="signal peptide" evidence="1">
    <location>
        <begin position="1"/>
        <end position="20"/>
    </location>
</feature>
<dbReference type="Gene3D" id="3.40.50.880">
    <property type="match status" value="1"/>
</dbReference>
<dbReference type="Pfam" id="PF06283">
    <property type="entry name" value="ThuA"/>
    <property type="match status" value="1"/>
</dbReference>
<feature type="chain" id="PRO_5047061297" evidence="1">
    <location>
        <begin position="21"/>
        <end position="251"/>
    </location>
</feature>
<dbReference type="EMBL" id="JAVRHU010000001">
    <property type="protein sequence ID" value="MDT0620620.1"/>
    <property type="molecule type" value="Genomic_DNA"/>
</dbReference>
<evidence type="ECO:0000259" key="2">
    <source>
        <dbReference type="Pfam" id="PF06283"/>
    </source>
</evidence>
<dbReference type="PANTHER" id="PTHR40469">
    <property type="entry name" value="SECRETED GLYCOSYL HYDROLASE"/>
    <property type="match status" value="1"/>
</dbReference>
<sequence>MKFIKSIFIIFFSISLICSAQETPNTTPKKRPDFVLVFTKTEGYRHESISTGVKALRELGRKNNFIVIRTESSEDFTERNLKNYQLVVFLSTTGDVLDTEEEKAFENYINGGGSFLGIHAAADTEYDWNWYGQLVGGYFESHPNNPNVIQASVQLVDGTHSSTKHLPETWVRNDEWYNYKNLNSEVNVTLNLDESSYVGGTNGAQHPIAWYHQVGAGRAYYSGGGHTNESYAENNFIQHLLGAIEWCLNRS</sequence>
<keyword evidence="4" id="KW-1185">Reference proteome</keyword>
<evidence type="ECO:0000256" key="1">
    <source>
        <dbReference type="SAM" id="SignalP"/>
    </source>
</evidence>
<accession>A0ABU3BEQ1</accession>
<evidence type="ECO:0000313" key="3">
    <source>
        <dbReference type="EMBL" id="MDT0620620.1"/>
    </source>
</evidence>
<gene>
    <name evidence="3" type="ORF">RM520_03225</name>
</gene>
<dbReference type="RefSeq" id="WP_311386950.1">
    <property type="nucleotide sequence ID" value="NZ_JAVRHU010000001.1"/>
</dbReference>
<evidence type="ECO:0000313" key="4">
    <source>
        <dbReference type="Proteomes" id="UP001250662"/>
    </source>
</evidence>
<organism evidence="3 4">
    <name type="scientific">Croceitalea vernalis</name>
    <dbReference type="NCBI Taxonomy" id="3075599"/>
    <lineage>
        <taxon>Bacteria</taxon>
        <taxon>Pseudomonadati</taxon>
        <taxon>Bacteroidota</taxon>
        <taxon>Flavobacteriia</taxon>
        <taxon>Flavobacteriales</taxon>
        <taxon>Flavobacteriaceae</taxon>
        <taxon>Croceitalea</taxon>
    </lineage>
</organism>
<keyword evidence="1" id="KW-0732">Signal</keyword>
<dbReference type="SUPFAM" id="SSF52317">
    <property type="entry name" value="Class I glutamine amidotransferase-like"/>
    <property type="match status" value="1"/>
</dbReference>
<reference evidence="3 4" key="1">
    <citation type="submission" date="2023-09" db="EMBL/GenBank/DDBJ databases">
        <authorList>
            <person name="Rey-Velasco X."/>
        </authorList>
    </citation>
    <scope>NUCLEOTIDE SEQUENCE [LARGE SCALE GENOMIC DNA]</scope>
    <source>
        <strain evidence="3 4">P007</strain>
    </source>
</reference>
<comment type="caution">
    <text evidence="3">The sequence shown here is derived from an EMBL/GenBank/DDBJ whole genome shotgun (WGS) entry which is preliminary data.</text>
</comment>
<dbReference type="PANTHER" id="PTHR40469:SF2">
    <property type="entry name" value="GALACTOSE-BINDING DOMAIN-LIKE SUPERFAMILY PROTEIN"/>
    <property type="match status" value="1"/>
</dbReference>
<feature type="domain" description="ThuA-like" evidence="2">
    <location>
        <begin position="35"/>
        <end position="247"/>
    </location>
</feature>
<name>A0ABU3BEQ1_9FLAO</name>
<dbReference type="Proteomes" id="UP001250662">
    <property type="component" value="Unassembled WGS sequence"/>
</dbReference>
<proteinExistence type="predicted"/>